<reference evidence="1" key="1">
    <citation type="submission" date="2014-09" db="EMBL/GenBank/DDBJ databases">
        <authorList>
            <person name="Magalhaes I.L.F."/>
            <person name="Oliveira U."/>
            <person name="Santos F.R."/>
            <person name="Vidigal T.H.D.A."/>
            <person name="Brescovit A.D."/>
            <person name="Santos A.J."/>
        </authorList>
    </citation>
    <scope>NUCLEOTIDE SEQUENCE</scope>
    <source>
        <tissue evidence="1">Shoot tissue taken approximately 20 cm above the soil surface</tissue>
    </source>
</reference>
<reference evidence="1" key="2">
    <citation type="journal article" date="2015" name="Data Brief">
        <title>Shoot transcriptome of the giant reed, Arundo donax.</title>
        <authorList>
            <person name="Barrero R.A."/>
            <person name="Guerrero F.D."/>
            <person name="Moolhuijzen P."/>
            <person name="Goolsby J.A."/>
            <person name="Tidwell J."/>
            <person name="Bellgard S.E."/>
            <person name="Bellgard M.I."/>
        </authorList>
    </citation>
    <scope>NUCLEOTIDE SEQUENCE</scope>
    <source>
        <tissue evidence="1">Shoot tissue taken approximately 20 cm above the soil surface</tissue>
    </source>
</reference>
<organism evidence="1">
    <name type="scientific">Arundo donax</name>
    <name type="common">Giant reed</name>
    <name type="synonym">Donax arundinaceus</name>
    <dbReference type="NCBI Taxonomy" id="35708"/>
    <lineage>
        <taxon>Eukaryota</taxon>
        <taxon>Viridiplantae</taxon>
        <taxon>Streptophyta</taxon>
        <taxon>Embryophyta</taxon>
        <taxon>Tracheophyta</taxon>
        <taxon>Spermatophyta</taxon>
        <taxon>Magnoliopsida</taxon>
        <taxon>Liliopsida</taxon>
        <taxon>Poales</taxon>
        <taxon>Poaceae</taxon>
        <taxon>PACMAD clade</taxon>
        <taxon>Arundinoideae</taxon>
        <taxon>Arundineae</taxon>
        <taxon>Arundo</taxon>
    </lineage>
</organism>
<accession>A0A0A9BAT1</accession>
<proteinExistence type="predicted"/>
<dbReference type="AlphaFoldDB" id="A0A0A9BAT1"/>
<evidence type="ECO:0000313" key="1">
    <source>
        <dbReference type="EMBL" id="JAD56412.1"/>
    </source>
</evidence>
<dbReference type="EMBL" id="GBRH01241483">
    <property type="protein sequence ID" value="JAD56412.1"/>
    <property type="molecule type" value="Transcribed_RNA"/>
</dbReference>
<sequence length="74" mass="8531">MAKRSAFSLRLSLIVFVYNQDLIHLEIGNGQFCLHALVSINRSYTSILLKDRIPKSDRVIPARFLQRRMVSLTV</sequence>
<protein>
    <submittedName>
        <fullName evidence="1">Uncharacterized protein</fullName>
    </submittedName>
</protein>
<name>A0A0A9BAT1_ARUDO</name>